<reference evidence="2" key="2">
    <citation type="submission" date="2014-06" db="EMBL/GenBank/DDBJ databases">
        <authorList>
            <person name="Genoscope - CEA"/>
        </authorList>
    </citation>
    <scope>NUCLEOTIDE SEQUENCE</scope>
</reference>
<keyword evidence="3" id="KW-1185">Reference proteome</keyword>
<dbReference type="Proteomes" id="UP000028999">
    <property type="component" value="Unassembled WGS sequence"/>
</dbReference>
<organism evidence="2 3">
    <name type="scientific">Brassica napus</name>
    <name type="common">Rape</name>
    <dbReference type="NCBI Taxonomy" id="3708"/>
    <lineage>
        <taxon>Eukaryota</taxon>
        <taxon>Viridiplantae</taxon>
        <taxon>Streptophyta</taxon>
        <taxon>Embryophyta</taxon>
        <taxon>Tracheophyta</taxon>
        <taxon>Spermatophyta</taxon>
        <taxon>Magnoliopsida</taxon>
        <taxon>eudicotyledons</taxon>
        <taxon>Gunneridae</taxon>
        <taxon>Pentapetalae</taxon>
        <taxon>rosids</taxon>
        <taxon>malvids</taxon>
        <taxon>Brassicales</taxon>
        <taxon>Brassicaceae</taxon>
        <taxon>Brassiceae</taxon>
        <taxon>Brassica</taxon>
    </lineage>
</organism>
<proteinExistence type="predicted"/>
<reference evidence="1" key="3">
    <citation type="submission" date="2021-01" db="EMBL/GenBank/DDBJ databases">
        <authorList>
            <consortium name="Genoscope - CEA"/>
            <person name="William W."/>
        </authorList>
    </citation>
    <scope>NUCLEOTIDE SEQUENCE</scope>
</reference>
<name>A0A078I6D9_BRANA</name>
<dbReference type="Proteomes" id="UP001295469">
    <property type="component" value="Chromosome C09"/>
</dbReference>
<protein>
    <submittedName>
        <fullName evidence="1">(rape) hypothetical protein</fullName>
    </submittedName>
    <submittedName>
        <fullName evidence="2">BnaC09g32090D protein</fullName>
    </submittedName>
</protein>
<dbReference type="EMBL" id="LK032632">
    <property type="protein sequence ID" value="CDY45667.1"/>
    <property type="molecule type" value="Genomic_DNA"/>
</dbReference>
<dbReference type="Gramene" id="CDY45667">
    <property type="protein sequence ID" value="CDY45667"/>
    <property type="gene ID" value="GSBRNA2T00082437001"/>
</dbReference>
<evidence type="ECO:0000313" key="1">
    <source>
        <dbReference type="EMBL" id="CAF1761713.1"/>
    </source>
</evidence>
<evidence type="ECO:0000313" key="2">
    <source>
        <dbReference type="EMBL" id="CDY45667.1"/>
    </source>
</evidence>
<dbReference type="OMA" id="HHIWSAE"/>
<dbReference type="PaxDb" id="3708-A0A078I6D9"/>
<dbReference type="EMBL" id="HG994373">
    <property type="protein sequence ID" value="CAF1761713.1"/>
    <property type="molecule type" value="Genomic_DNA"/>
</dbReference>
<reference evidence="2 3" key="1">
    <citation type="journal article" date="2014" name="Science">
        <title>Plant genetics. Early allopolyploid evolution in the post-Neolithic Brassica napus oilseed genome.</title>
        <authorList>
            <person name="Chalhoub B."/>
            <person name="Denoeud F."/>
            <person name="Liu S."/>
            <person name="Parkin I.A."/>
            <person name="Tang H."/>
            <person name="Wang X."/>
            <person name="Chiquet J."/>
            <person name="Belcram H."/>
            <person name="Tong C."/>
            <person name="Samans B."/>
            <person name="Correa M."/>
            <person name="Da Silva C."/>
            <person name="Just J."/>
            <person name="Falentin C."/>
            <person name="Koh C.S."/>
            <person name="Le Clainche I."/>
            <person name="Bernard M."/>
            <person name="Bento P."/>
            <person name="Noel B."/>
            <person name="Labadie K."/>
            <person name="Alberti A."/>
            <person name="Charles M."/>
            <person name="Arnaud D."/>
            <person name="Guo H."/>
            <person name="Daviaud C."/>
            <person name="Alamery S."/>
            <person name="Jabbari K."/>
            <person name="Zhao M."/>
            <person name="Edger P.P."/>
            <person name="Chelaifa H."/>
            <person name="Tack D."/>
            <person name="Lassalle G."/>
            <person name="Mestiri I."/>
            <person name="Schnel N."/>
            <person name="Le Paslier M.C."/>
            <person name="Fan G."/>
            <person name="Renault V."/>
            <person name="Bayer P.E."/>
            <person name="Golicz A.A."/>
            <person name="Manoli S."/>
            <person name="Lee T.H."/>
            <person name="Thi V.H."/>
            <person name="Chalabi S."/>
            <person name="Hu Q."/>
            <person name="Fan C."/>
            <person name="Tollenaere R."/>
            <person name="Lu Y."/>
            <person name="Battail C."/>
            <person name="Shen J."/>
            <person name="Sidebottom C.H."/>
            <person name="Wang X."/>
            <person name="Canaguier A."/>
            <person name="Chauveau A."/>
            <person name="Berard A."/>
            <person name="Deniot G."/>
            <person name="Guan M."/>
            <person name="Liu Z."/>
            <person name="Sun F."/>
            <person name="Lim Y.P."/>
            <person name="Lyons E."/>
            <person name="Town C.D."/>
            <person name="Bancroft I."/>
            <person name="Wang X."/>
            <person name="Meng J."/>
            <person name="Ma J."/>
            <person name="Pires J.C."/>
            <person name="King G.J."/>
            <person name="Brunel D."/>
            <person name="Delourme R."/>
            <person name="Renard M."/>
            <person name="Aury J.M."/>
            <person name="Adams K.L."/>
            <person name="Batley J."/>
            <person name="Snowdon R.J."/>
            <person name="Tost J."/>
            <person name="Edwards D."/>
            <person name="Zhou Y."/>
            <person name="Hua W."/>
            <person name="Sharpe A.G."/>
            <person name="Paterson A.H."/>
            <person name="Guan C."/>
            <person name="Wincker P."/>
        </authorList>
    </citation>
    <scope>NUCLEOTIDE SEQUENCE [LARGE SCALE GENOMIC DNA]</scope>
    <source>
        <strain evidence="3">cv. Darmor-bzh</strain>
    </source>
</reference>
<dbReference type="AlphaFoldDB" id="A0A078I6D9"/>
<sequence length="118" mass="13769">MDGRPPFKMPKCWKKFRFERLRPGARMCSSGGKIVLFWDKISLEGYLHHIWSAEISLERLQGGEIWGNIERSNILMPVEPFKAPQEGFAFCFCHSLNFCHFNFSKTTQNLVIFCISSY</sequence>
<accession>A0A078I6D9</accession>
<evidence type="ECO:0000313" key="3">
    <source>
        <dbReference type="Proteomes" id="UP000028999"/>
    </source>
</evidence>
<gene>
    <name evidence="2" type="primary">BnaC09g32090D</name>
    <name evidence="1" type="ORF">DARMORV10_C09P46260.1</name>
    <name evidence="2" type="ORF">GSBRNA2T00082437001</name>
</gene>